<organism evidence="2">
    <name type="scientific">Hyalella azteca</name>
    <name type="common">Amphipod</name>
    <dbReference type="NCBI Taxonomy" id="294128"/>
    <lineage>
        <taxon>Eukaryota</taxon>
        <taxon>Metazoa</taxon>
        <taxon>Ecdysozoa</taxon>
        <taxon>Arthropoda</taxon>
        <taxon>Crustacea</taxon>
        <taxon>Multicrustacea</taxon>
        <taxon>Malacostraca</taxon>
        <taxon>Eumalacostraca</taxon>
        <taxon>Peracarida</taxon>
        <taxon>Amphipoda</taxon>
        <taxon>Senticaudata</taxon>
        <taxon>Talitrida</taxon>
        <taxon>Talitroidea</taxon>
        <taxon>Hyalellidae</taxon>
        <taxon>Hyalella</taxon>
    </lineage>
</organism>
<name>A0A6A0GYA9_HYAAZ</name>
<evidence type="ECO:0000313" key="2">
    <source>
        <dbReference type="EMBL" id="KAA0192854.1"/>
    </source>
</evidence>
<protein>
    <recommendedName>
        <fullName evidence="3">Endonuclease/exonuclease/phosphatase domain-containing protein</fullName>
    </recommendedName>
</protein>
<proteinExistence type="predicted"/>
<sequence>MGDLNAKVGSDNSGYERTMGVHGLGMQNDNGERLYQDRRRVVDVVLTPKDTCCAQTANGYCLVSECDATNIGFCEVKIRCEAQGLLMASRELYYNYSFISDPTLHAWHRRRSCRAPRTTARFSQARRARYASAWGGAPIGTDLYSVHHRPCLGWGAGGE</sequence>
<comment type="caution">
    <text evidence="2">The sequence shown here is derived from an EMBL/GenBank/DDBJ whole genome shotgun (WGS) entry which is preliminary data.</text>
</comment>
<reference evidence="2" key="3">
    <citation type="submission" date="2019-06" db="EMBL/GenBank/DDBJ databases">
        <authorList>
            <person name="Poynton C."/>
            <person name="Hasenbein S."/>
            <person name="Benoit J.B."/>
            <person name="Sepulveda M.S."/>
            <person name="Poelchau M.F."/>
            <person name="Murali S.C."/>
            <person name="Chen S."/>
            <person name="Glastad K.M."/>
            <person name="Werren J.H."/>
            <person name="Vineis J.H."/>
            <person name="Bowen J.L."/>
            <person name="Friedrich M."/>
            <person name="Jones J."/>
            <person name="Robertson H.M."/>
            <person name="Feyereisen R."/>
            <person name="Mechler-Hickson A."/>
            <person name="Mathers N."/>
            <person name="Lee C.E."/>
            <person name="Colbourne J.K."/>
            <person name="Biales A."/>
            <person name="Johnston J.S."/>
            <person name="Wellborn G.A."/>
            <person name="Rosendale A.J."/>
            <person name="Cridge A.G."/>
            <person name="Munoz-Torres M.C."/>
            <person name="Bain P.A."/>
            <person name="Manny A.R."/>
            <person name="Major K.M."/>
            <person name="Lambert F.N."/>
            <person name="Vulpe C.D."/>
            <person name="Tuck P."/>
            <person name="Blalock B.J."/>
            <person name="Lin Y.-Y."/>
            <person name="Smith M.E."/>
            <person name="Ochoa-Acuna H."/>
            <person name="Chen M.-J.M."/>
            <person name="Childers C.P."/>
            <person name="Qu J."/>
            <person name="Dugan S."/>
            <person name="Lee S.L."/>
            <person name="Chao H."/>
            <person name="Dinh H."/>
            <person name="Han Y."/>
            <person name="Doddapaneni H."/>
            <person name="Worley K.C."/>
            <person name="Muzny D.M."/>
            <person name="Gibbs R.A."/>
            <person name="Richards S."/>
        </authorList>
    </citation>
    <scope>NUCLEOTIDE SEQUENCE</scope>
    <source>
        <strain evidence="2">HAZT.00-mixed</strain>
        <tissue evidence="2">Whole organism</tissue>
    </source>
</reference>
<evidence type="ECO:0000256" key="1">
    <source>
        <dbReference type="SAM" id="MobiDB-lite"/>
    </source>
</evidence>
<gene>
    <name evidence="2" type="ORF">HAZT_HAZT009023</name>
</gene>
<evidence type="ECO:0008006" key="3">
    <source>
        <dbReference type="Google" id="ProtNLM"/>
    </source>
</evidence>
<reference evidence="2" key="1">
    <citation type="submission" date="2014-08" db="EMBL/GenBank/DDBJ databases">
        <authorList>
            <person name="Murali S."/>
            <person name="Richards S."/>
            <person name="Bandaranaike D."/>
            <person name="Bellair M."/>
            <person name="Blankenburg K."/>
            <person name="Chao H."/>
            <person name="Dinh H."/>
            <person name="Doddapaneni H."/>
            <person name="Dugan-Rocha S."/>
            <person name="Elkadiri S."/>
            <person name="Gnanaolivu R."/>
            <person name="Hughes D."/>
            <person name="Lee S."/>
            <person name="Li M."/>
            <person name="Ming W."/>
            <person name="Munidasa M."/>
            <person name="Muniz J."/>
            <person name="Nguyen L."/>
            <person name="Osuji N."/>
            <person name="Pu L.-L."/>
            <person name="Puazo M."/>
            <person name="Skinner E."/>
            <person name="Qu C."/>
            <person name="Quiroz J."/>
            <person name="Raj R."/>
            <person name="Weissenberger G."/>
            <person name="Xin Y."/>
            <person name="Zou X."/>
            <person name="Han Y."/>
            <person name="Worley K."/>
            <person name="Muzny D."/>
            <person name="Gibbs R."/>
        </authorList>
    </citation>
    <scope>NUCLEOTIDE SEQUENCE</scope>
    <source>
        <strain evidence="2">HAZT.00-mixed</strain>
        <tissue evidence="2">Whole organism</tissue>
    </source>
</reference>
<dbReference type="AlphaFoldDB" id="A0A6A0GYA9"/>
<dbReference type="EMBL" id="JQDR03011368">
    <property type="protein sequence ID" value="KAA0192854.1"/>
    <property type="molecule type" value="Genomic_DNA"/>
</dbReference>
<dbReference type="Proteomes" id="UP000711488">
    <property type="component" value="Unassembled WGS sequence"/>
</dbReference>
<feature type="region of interest" description="Disordered" evidence="1">
    <location>
        <begin position="1"/>
        <end position="22"/>
    </location>
</feature>
<accession>A0A6A0GYA9</accession>
<reference evidence="2" key="2">
    <citation type="journal article" date="2018" name="Environ. Sci. Technol.">
        <title>The Toxicogenome of Hyalella azteca: A Model for Sediment Ecotoxicology and Evolutionary Toxicology.</title>
        <authorList>
            <person name="Poynton H.C."/>
            <person name="Hasenbein S."/>
            <person name="Benoit J.B."/>
            <person name="Sepulveda M.S."/>
            <person name="Poelchau M.F."/>
            <person name="Hughes D.S.T."/>
            <person name="Murali S.C."/>
            <person name="Chen S."/>
            <person name="Glastad K.M."/>
            <person name="Goodisman M.A.D."/>
            <person name="Werren J.H."/>
            <person name="Vineis J.H."/>
            <person name="Bowen J.L."/>
            <person name="Friedrich M."/>
            <person name="Jones J."/>
            <person name="Robertson H.M."/>
            <person name="Feyereisen R."/>
            <person name="Mechler-Hickson A."/>
            <person name="Mathers N."/>
            <person name="Lee C.E."/>
            <person name="Colbourne J.K."/>
            <person name="Biales A."/>
            <person name="Johnston J.S."/>
            <person name="Wellborn G.A."/>
            <person name="Rosendale A.J."/>
            <person name="Cridge A.G."/>
            <person name="Munoz-Torres M.C."/>
            <person name="Bain P.A."/>
            <person name="Manny A.R."/>
            <person name="Major K.M."/>
            <person name="Lambert F.N."/>
            <person name="Vulpe C.D."/>
            <person name="Tuck P."/>
            <person name="Blalock B.J."/>
            <person name="Lin Y.Y."/>
            <person name="Smith M.E."/>
            <person name="Ochoa-Acuna H."/>
            <person name="Chen M.M."/>
            <person name="Childers C.P."/>
            <person name="Qu J."/>
            <person name="Dugan S."/>
            <person name="Lee S.L."/>
            <person name="Chao H."/>
            <person name="Dinh H."/>
            <person name="Han Y."/>
            <person name="Doddapaneni H."/>
            <person name="Worley K.C."/>
            <person name="Muzny D.M."/>
            <person name="Gibbs R.A."/>
            <person name="Richards S."/>
        </authorList>
    </citation>
    <scope>NUCLEOTIDE SEQUENCE</scope>
    <source>
        <strain evidence="2">HAZT.00-mixed</strain>
        <tissue evidence="2">Whole organism</tissue>
    </source>
</reference>